<dbReference type="Gene3D" id="2.30.280.10">
    <property type="entry name" value="SRA-YDG"/>
    <property type="match status" value="1"/>
</dbReference>
<dbReference type="AlphaFoldDB" id="A0A803L5J8"/>
<comment type="subcellular location">
    <subcellularLocation>
        <location evidence="1">Chromosome</location>
    </subcellularLocation>
    <subcellularLocation>
        <location evidence="3">Nucleus</location>
    </subcellularLocation>
</comment>
<protein>
    <recommendedName>
        <fullName evidence="4">YDG domain-containing protein</fullName>
    </recommendedName>
</protein>
<keyword evidence="6" id="KW-1185">Reference proteome</keyword>
<evidence type="ECO:0000256" key="3">
    <source>
        <dbReference type="PROSITE-ProRule" id="PRU00358"/>
    </source>
</evidence>
<dbReference type="Proteomes" id="UP000596660">
    <property type="component" value="Unplaced"/>
</dbReference>
<sequence>MKSDFDLSCGSSKSRPFVKLPSFEIPESYKWWRKVSAIKTKPHSTESVKKTIQSSTMNYRDDNNIIHKKAAGSFKRKAFLFSDEDLKKTPLNRKEDGGERVRILRTLSMFRAKCKEISRSRVSVSIKDIRRIDFKAKEELLKQGKIQISSSKVIGSVPGVEVGDRFEYRVELTIVGLHGRIQHGIDYMEYKGKSLVTCVVAKEGYFDKMDDSQVITYTGEGGIARNKEGVCPKDQRLVSGNLAMKNSMIAKNDVRVVRGLRVGAKFRDGRYDPIAYIYDGLYKVVSYEKKIGPYKNFIFEFKLKRCPGQPAVPWYKFKVA</sequence>
<dbReference type="InterPro" id="IPR051357">
    <property type="entry name" value="H3K9_HMTase_SUVAR3-9"/>
</dbReference>
<evidence type="ECO:0000313" key="5">
    <source>
        <dbReference type="EnsemblPlants" id="AUR62007137-RA:cds"/>
    </source>
</evidence>
<evidence type="ECO:0000256" key="2">
    <source>
        <dbReference type="ARBA" id="ARBA00023242"/>
    </source>
</evidence>
<dbReference type="SMART" id="SM00466">
    <property type="entry name" value="SRA"/>
    <property type="match status" value="1"/>
</dbReference>
<dbReference type="EnsemblPlants" id="AUR62007137-RA">
    <property type="protein sequence ID" value="AUR62007137-RA:cds"/>
    <property type="gene ID" value="AUR62007137"/>
</dbReference>
<evidence type="ECO:0000256" key="1">
    <source>
        <dbReference type="ARBA" id="ARBA00004286"/>
    </source>
</evidence>
<keyword evidence="2 3" id="KW-0539">Nucleus</keyword>
<dbReference type="GO" id="GO:0005634">
    <property type="term" value="C:nucleus"/>
    <property type="evidence" value="ECO:0007669"/>
    <property type="project" value="UniProtKB-SubCell"/>
</dbReference>
<dbReference type="PANTHER" id="PTHR45660:SF46">
    <property type="entry name" value="HISTONE-LYSINE N-METHYLTRANSFERASE, H3 LYSINE-9 SPECIFIC SUVH6"/>
    <property type="match status" value="1"/>
</dbReference>
<dbReference type="Pfam" id="PF02182">
    <property type="entry name" value="SAD_SRA"/>
    <property type="match status" value="1"/>
</dbReference>
<dbReference type="SUPFAM" id="SSF88697">
    <property type="entry name" value="PUA domain-like"/>
    <property type="match status" value="1"/>
</dbReference>
<dbReference type="GO" id="GO:0005694">
    <property type="term" value="C:chromosome"/>
    <property type="evidence" value="ECO:0007669"/>
    <property type="project" value="UniProtKB-SubCell"/>
</dbReference>
<dbReference type="GO" id="GO:0003690">
    <property type="term" value="F:double-stranded DNA binding"/>
    <property type="evidence" value="ECO:0007669"/>
    <property type="project" value="TreeGrafter"/>
</dbReference>
<dbReference type="InterPro" id="IPR015947">
    <property type="entry name" value="PUA-like_sf"/>
</dbReference>
<dbReference type="PROSITE" id="PS51015">
    <property type="entry name" value="YDG"/>
    <property type="match status" value="1"/>
</dbReference>
<dbReference type="InterPro" id="IPR003105">
    <property type="entry name" value="SRA_YDG"/>
</dbReference>
<reference evidence="5" key="1">
    <citation type="journal article" date="2017" name="Nature">
        <title>The genome of Chenopodium quinoa.</title>
        <authorList>
            <person name="Jarvis D.E."/>
            <person name="Ho Y.S."/>
            <person name="Lightfoot D.J."/>
            <person name="Schmoeckel S.M."/>
            <person name="Li B."/>
            <person name="Borm T.J.A."/>
            <person name="Ohyanagi H."/>
            <person name="Mineta K."/>
            <person name="Michell C.T."/>
            <person name="Saber N."/>
            <person name="Kharbatia N.M."/>
            <person name="Rupper R.R."/>
            <person name="Sharp A.R."/>
            <person name="Dally N."/>
            <person name="Boughton B.A."/>
            <person name="Woo Y.H."/>
            <person name="Gao G."/>
            <person name="Schijlen E.G.W.M."/>
            <person name="Guo X."/>
            <person name="Momin A.A."/>
            <person name="Negrao S."/>
            <person name="Al-Babili S."/>
            <person name="Gehring C."/>
            <person name="Roessner U."/>
            <person name="Jung C."/>
            <person name="Murphy K."/>
            <person name="Arold S.T."/>
            <person name="Gojobori T."/>
            <person name="van der Linden C.G."/>
            <person name="van Loo E.N."/>
            <person name="Jellen E.N."/>
            <person name="Maughan P.J."/>
            <person name="Tester M."/>
        </authorList>
    </citation>
    <scope>NUCLEOTIDE SEQUENCE [LARGE SCALE GENOMIC DNA]</scope>
    <source>
        <strain evidence="5">cv. PI 614886</strain>
    </source>
</reference>
<dbReference type="GO" id="GO:0042054">
    <property type="term" value="F:histone methyltransferase activity"/>
    <property type="evidence" value="ECO:0007669"/>
    <property type="project" value="TreeGrafter"/>
</dbReference>
<dbReference type="InterPro" id="IPR036987">
    <property type="entry name" value="SRA-YDG_sf"/>
</dbReference>
<feature type="domain" description="YDG" evidence="4">
    <location>
        <begin position="155"/>
        <end position="305"/>
    </location>
</feature>
<accession>A0A803L5J8</accession>
<reference evidence="5" key="2">
    <citation type="submission" date="2021-03" db="UniProtKB">
        <authorList>
            <consortium name="EnsemblPlants"/>
        </authorList>
    </citation>
    <scope>IDENTIFICATION</scope>
</reference>
<name>A0A803L5J8_CHEQI</name>
<evidence type="ECO:0000259" key="4">
    <source>
        <dbReference type="PROSITE" id="PS51015"/>
    </source>
</evidence>
<evidence type="ECO:0000313" key="6">
    <source>
        <dbReference type="Proteomes" id="UP000596660"/>
    </source>
</evidence>
<proteinExistence type="predicted"/>
<dbReference type="Gramene" id="AUR62007137-RA">
    <property type="protein sequence ID" value="AUR62007137-RA:cds"/>
    <property type="gene ID" value="AUR62007137"/>
</dbReference>
<dbReference type="PANTHER" id="PTHR45660">
    <property type="entry name" value="HISTONE-LYSINE N-METHYLTRANSFERASE SETMAR"/>
    <property type="match status" value="1"/>
</dbReference>
<organism evidence="5 6">
    <name type="scientific">Chenopodium quinoa</name>
    <name type="common">Quinoa</name>
    <dbReference type="NCBI Taxonomy" id="63459"/>
    <lineage>
        <taxon>Eukaryota</taxon>
        <taxon>Viridiplantae</taxon>
        <taxon>Streptophyta</taxon>
        <taxon>Embryophyta</taxon>
        <taxon>Tracheophyta</taxon>
        <taxon>Spermatophyta</taxon>
        <taxon>Magnoliopsida</taxon>
        <taxon>eudicotyledons</taxon>
        <taxon>Gunneridae</taxon>
        <taxon>Pentapetalae</taxon>
        <taxon>Caryophyllales</taxon>
        <taxon>Chenopodiaceae</taxon>
        <taxon>Chenopodioideae</taxon>
        <taxon>Atripliceae</taxon>
        <taxon>Chenopodium</taxon>
    </lineage>
</organism>